<accession>Q1YE33</accession>
<proteinExistence type="predicted"/>
<comment type="caution">
    <text evidence="3">The sequence shown here is derived from an EMBL/GenBank/DDBJ whole genome shotgun (WGS) entry which is preliminary data.</text>
</comment>
<evidence type="ECO:0000313" key="3">
    <source>
        <dbReference type="EMBL" id="EAS48566.1"/>
    </source>
</evidence>
<dbReference type="SUPFAM" id="SSF50199">
    <property type="entry name" value="Staphylococcal nuclease"/>
    <property type="match status" value="1"/>
</dbReference>
<feature type="domain" description="TNase-like" evidence="2">
    <location>
        <begin position="41"/>
        <end position="176"/>
    </location>
</feature>
<evidence type="ECO:0000256" key="1">
    <source>
        <dbReference type="SAM" id="SignalP"/>
    </source>
</evidence>
<dbReference type="EMBL" id="AAPJ01000009">
    <property type="protein sequence ID" value="EAS48566.1"/>
    <property type="molecule type" value="Genomic_DNA"/>
</dbReference>
<dbReference type="PROSITE" id="PS50830">
    <property type="entry name" value="TNASE_3"/>
    <property type="match status" value="1"/>
</dbReference>
<dbReference type="Proteomes" id="UP000000321">
    <property type="component" value="Unassembled WGS sequence"/>
</dbReference>
<keyword evidence="4" id="KW-1185">Reference proteome</keyword>
<keyword evidence="1" id="KW-0732">Signal</keyword>
<organism evidence="3 4">
    <name type="scientific">Aurantimonas manganoxydans (strain ATCC BAA-1229 / DSM 21871 / SI85-9A1)</name>
    <dbReference type="NCBI Taxonomy" id="287752"/>
    <lineage>
        <taxon>Bacteria</taxon>
        <taxon>Pseudomonadati</taxon>
        <taxon>Pseudomonadota</taxon>
        <taxon>Alphaproteobacteria</taxon>
        <taxon>Hyphomicrobiales</taxon>
        <taxon>Aurantimonadaceae</taxon>
        <taxon>Aurantimonas</taxon>
    </lineage>
</organism>
<dbReference type="Pfam" id="PF00565">
    <property type="entry name" value="SNase"/>
    <property type="match status" value="1"/>
</dbReference>
<feature type="signal peptide" evidence="1">
    <location>
        <begin position="1"/>
        <end position="30"/>
    </location>
</feature>
<dbReference type="SMART" id="SM00318">
    <property type="entry name" value="SNc"/>
    <property type="match status" value="1"/>
</dbReference>
<evidence type="ECO:0000259" key="2">
    <source>
        <dbReference type="PROSITE" id="PS50830"/>
    </source>
</evidence>
<protein>
    <recommendedName>
        <fullName evidence="2">TNase-like domain-containing protein</fullName>
    </recommendedName>
</protein>
<feature type="chain" id="PRO_5004197463" description="TNase-like domain-containing protein" evidence="1">
    <location>
        <begin position="31"/>
        <end position="176"/>
    </location>
</feature>
<dbReference type="Gene3D" id="2.40.50.90">
    <property type="match status" value="1"/>
</dbReference>
<dbReference type="BioCyc" id="AURANTIMONAS:SI859A1_03585-MONOMER"/>
<evidence type="ECO:0000313" key="4">
    <source>
        <dbReference type="Proteomes" id="UP000000321"/>
    </source>
</evidence>
<name>Q1YE33_AURMS</name>
<sequence>MAVVVTHSRRSICSCIFALLLAIPAGIVLADDGDYPRAIAGPVEARVLKVRDGDTVEVEAFVWPMQAVQVAVRLKGIDAPEKRGRCEAEKAAAEIAKDRLVALIGSGDVTLTGISGDKYFGRVLATLSVPGQPDLGRVLLREGLVVRYEGGKRRDWCDGTLPADLSAVDAGGRRKG</sequence>
<reference evidence="3 4" key="1">
    <citation type="journal article" date="2008" name="Appl. Environ. Microbiol.">
        <title>Genomic insights into Mn(II) oxidation by the marine alphaproteobacterium Aurantimonas sp. strain SI85-9A1.</title>
        <authorList>
            <person name="Dick G.J."/>
            <person name="Podell S."/>
            <person name="Johnson H.A."/>
            <person name="Rivera-Espinoza Y."/>
            <person name="Bernier-Latmani R."/>
            <person name="McCarthy J.K."/>
            <person name="Torpey J.W."/>
            <person name="Clement B.G."/>
            <person name="Gaasterland T."/>
            <person name="Tebo B.M."/>
        </authorList>
    </citation>
    <scope>NUCLEOTIDE SEQUENCE [LARGE SCALE GENOMIC DNA]</scope>
    <source>
        <strain evidence="3 4">SI85-9A1</strain>
    </source>
</reference>
<dbReference type="AlphaFoldDB" id="Q1YE33"/>
<dbReference type="HOGENOM" id="CLU_046484_12_0_5"/>
<gene>
    <name evidence="3" type="ORF">SI859A1_03585</name>
</gene>
<dbReference type="InterPro" id="IPR035437">
    <property type="entry name" value="SNase_OB-fold_sf"/>
</dbReference>
<dbReference type="InterPro" id="IPR016071">
    <property type="entry name" value="Staphylococal_nuclease_OB-fold"/>
</dbReference>